<gene>
    <name evidence="3" type="ORF">NDU88_006705</name>
</gene>
<protein>
    <submittedName>
        <fullName evidence="3">Uncharacterized protein</fullName>
    </submittedName>
</protein>
<dbReference type="GO" id="GO:0015074">
    <property type="term" value="P:DNA integration"/>
    <property type="evidence" value="ECO:0007669"/>
    <property type="project" value="InterPro"/>
</dbReference>
<dbReference type="InterPro" id="IPR011010">
    <property type="entry name" value="DNA_brk_join_enz"/>
</dbReference>
<evidence type="ECO:0000313" key="4">
    <source>
        <dbReference type="Proteomes" id="UP001066276"/>
    </source>
</evidence>
<dbReference type="PANTHER" id="PTHR33066">
    <property type="entry name" value="INTEGRASE_SAM-LIKE_N DOMAIN-CONTAINING PROTEIN"/>
    <property type="match status" value="1"/>
</dbReference>
<sequence length="348" mass="38858">MCAPFEPLHNCPFRLLTIKTAFLVAITSARRVSELQALSSMPPYLMIYPDKVVLRTCASFLPKVVTPFHLGQNITVPTFFAPPHPSKEEERLHRLDPKRALSFYLDRTKEFRVDDQLFVGYVGAKKGRAVQKRSISLWVVLCIKICYALVKKQPPEGLRAHSTRGKAATTALARGVPVVDICQAATWASLHTFVKHYCLDSQLLKRTDVRGRDGVYIDNRDVIDGSNGADNTRGAGRRTRIRTAPPGGARAGYCSEKTPDSKLTPGNSKDLLQALRIPSLTRDQAVELEQLLAVPELWVALETMPTGKSPGLDGFPPELNRCFQNILLERLLEIFGEAYRHHRLPHSV</sequence>
<keyword evidence="4" id="KW-1185">Reference proteome</keyword>
<dbReference type="SUPFAM" id="SSF56349">
    <property type="entry name" value="DNA breaking-rejoining enzymes"/>
    <property type="match status" value="1"/>
</dbReference>
<organism evidence="3 4">
    <name type="scientific">Pleurodeles waltl</name>
    <name type="common">Iberian ribbed newt</name>
    <dbReference type="NCBI Taxonomy" id="8319"/>
    <lineage>
        <taxon>Eukaryota</taxon>
        <taxon>Metazoa</taxon>
        <taxon>Chordata</taxon>
        <taxon>Craniata</taxon>
        <taxon>Vertebrata</taxon>
        <taxon>Euteleostomi</taxon>
        <taxon>Amphibia</taxon>
        <taxon>Batrachia</taxon>
        <taxon>Caudata</taxon>
        <taxon>Salamandroidea</taxon>
        <taxon>Salamandridae</taxon>
        <taxon>Pleurodelinae</taxon>
        <taxon>Pleurodeles</taxon>
    </lineage>
</organism>
<name>A0AAV7VMN1_PLEWA</name>
<dbReference type="EMBL" id="JANPWB010000003">
    <property type="protein sequence ID" value="KAJ1202910.1"/>
    <property type="molecule type" value="Genomic_DNA"/>
</dbReference>
<evidence type="ECO:0000256" key="1">
    <source>
        <dbReference type="ARBA" id="ARBA00023172"/>
    </source>
</evidence>
<dbReference type="GO" id="GO:0006310">
    <property type="term" value="P:DNA recombination"/>
    <property type="evidence" value="ECO:0007669"/>
    <property type="project" value="UniProtKB-KW"/>
</dbReference>
<dbReference type="AlphaFoldDB" id="A0AAV7VMN1"/>
<dbReference type="InterPro" id="IPR013762">
    <property type="entry name" value="Integrase-like_cat_sf"/>
</dbReference>
<evidence type="ECO:0000313" key="3">
    <source>
        <dbReference type="EMBL" id="KAJ1202910.1"/>
    </source>
</evidence>
<proteinExistence type="predicted"/>
<dbReference type="PANTHER" id="PTHR33066:SF2">
    <property type="entry name" value="FILAGGRIN-2-LIKE"/>
    <property type="match status" value="1"/>
</dbReference>
<keyword evidence="1" id="KW-0233">DNA recombination</keyword>
<reference evidence="3" key="1">
    <citation type="journal article" date="2022" name="bioRxiv">
        <title>Sequencing and chromosome-scale assembly of the giantPleurodeles waltlgenome.</title>
        <authorList>
            <person name="Brown T."/>
            <person name="Elewa A."/>
            <person name="Iarovenko S."/>
            <person name="Subramanian E."/>
            <person name="Araus A.J."/>
            <person name="Petzold A."/>
            <person name="Susuki M."/>
            <person name="Suzuki K.-i.T."/>
            <person name="Hayashi T."/>
            <person name="Toyoda A."/>
            <person name="Oliveira C."/>
            <person name="Osipova E."/>
            <person name="Leigh N.D."/>
            <person name="Simon A."/>
            <person name="Yun M.H."/>
        </authorList>
    </citation>
    <scope>NUCLEOTIDE SEQUENCE</scope>
    <source>
        <strain evidence="3">20211129_DDA</strain>
        <tissue evidence="3">Liver</tissue>
    </source>
</reference>
<comment type="caution">
    <text evidence="3">The sequence shown here is derived from an EMBL/GenBank/DDBJ whole genome shotgun (WGS) entry which is preliminary data.</text>
</comment>
<accession>A0AAV7VMN1</accession>
<dbReference type="Proteomes" id="UP001066276">
    <property type="component" value="Chromosome 2_1"/>
</dbReference>
<dbReference type="GO" id="GO:0003677">
    <property type="term" value="F:DNA binding"/>
    <property type="evidence" value="ECO:0007669"/>
    <property type="project" value="InterPro"/>
</dbReference>
<evidence type="ECO:0000256" key="2">
    <source>
        <dbReference type="SAM" id="MobiDB-lite"/>
    </source>
</evidence>
<dbReference type="Gene3D" id="1.10.443.10">
    <property type="entry name" value="Intergrase catalytic core"/>
    <property type="match status" value="1"/>
</dbReference>
<feature type="region of interest" description="Disordered" evidence="2">
    <location>
        <begin position="227"/>
        <end position="262"/>
    </location>
</feature>